<organism evidence="1 2">
    <name type="scientific">Enterococcus larvae</name>
    <dbReference type="NCBI Taxonomy" id="2794352"/>
    <lineage>
        <taxon>Bacteria</taxon>
        <taxon>Bacillati</taxon>
        <taxon>Bacillota</taxon>
        <taxon>Bacilli</taxon>
        <taxon>Lactobacillales</taxon>
        <taxon>Enterococcaceae</taxon>
        <taxon>Enterococcus</taxon>
    </lineage>
</organism>
<evidence type="ECO:0008006" key="3">
    <source>
        <dbReference type="Google" id="ProtNLM"/>
    </source>
</evidence>
<dbReference type="EMBL" id="JAEDXU010000006">
    <property type="protein sequence ID" value="MBP1047112.1"/>
    <property type="molecule type" value="Genomic_DNA"/>
</dbReference>
<proteinExistence type="predicted"/>
<reference evidence="1 2" key="1">
    <citation type="submission" date="2020-12" db="EMBL/GenBank/DDBJ databases">
        <title>Vagococcus allomyrinae sp. nov. and Enterococcus lavae sp. nov., isolated from the larvae of Allomyrina dichotoma.</title>
        <authorList>
            <person name="Lee S.D."/>
        </authorList>
    </citation>
    <scope>NUCLEOTIDE SEQUENCE [LARGE SCALE GENOMIC DNA]</scope>
    <source>
        <strain evidence="1 2">BWM-S5</strain>
    </source>
</reference>
<name>A0ABS4CLF4_9ENTE</name>
<evidence type="ECO:0000313" key="1">
    <source>
        <dbReference type="EMBL" id="MBP1047112.1"/>
    </source>
</evidence>
<protein>
    <recommendedName>
        <fullName evidence="3">YopX protein domain-containing protein</fullName>
    </recommendedName>
</protein>
<comment type="caution">
    <text evidence="1">The sequence shown here is derived from an EMBL/GenBank/DDBJ whole genome shotgun (WGS) entry which is preliminary data.</text>
</comment>
<gene>
    <name evidence="1" type="ORF">I6N96_12595</name>
</gene>
<evidence type="ECO:0000313" key="2">
    <source>
        <dbReference type="Proteomes" id="UP000673375"/>
    </source>
</evidence>
<sequence>MNIEKYKNCVEEVKDKHGKVIKYHDVCRLSNGEMLLIEKGFNHRHKTTGLTANNDFIGLRDWLDVYPDGELEIVGNVDFVADADFPEVGEVK</sequence>
<keyword evidence="2" id="KW-1185">Reference proteome</keyword>
<accession>A0ABS4CLF4</accession>
<dbReference type="RefSeq" id="WP_209557894.1">
    <property type="nucleotide sequence ID" value="NZ_JAEDXU010000006.1"/>
</dbReference>
<dbReference type="Proteomes" id="UP000673375">
    <property type="component" value="Unassembled WGS sequence"/>
</dbReference>